<dbReference type="OrthoDB" id="785790at2759"/>
<dbReference type="InterPro" id="IPR011990">
    <property type="entry name" value="TPR-like_helical_dom_sf"/>
</dbReference>
<feature type="repeat" description="PPR" evidence="3">
    <location>
        <begin position="505"/>
        <end position="539"/>
    </location>
</feature>
<gene>
    <name evidence="4" type="ORF">NE237_012773</name>
</gene>
<dbReference type="EMBL" id="JAMYWD010000011">
    <property type="protein sequence ID" value="KAJ4955990.1"/>
    <property type="molecule type" value="Genomic_DNA"/>
</dbReference>
<dbReference type="Proteomes" id="UP001141806">
    <property type="component" value="Unassembled WGS sequence"/>
</dbReference>
<dbReference type="Gene3D" id="1.25.40.10">
    <property type="entry name" value="Tetratricopeptide repeat domain"/>
    <property type="match status" value="5"/>
</dbReference>
<name>A0A9Q0H0S1_9MAGN</name>
<dbReference type="FunFam" id="1.25.40.10:FF:000196">
    <property type="entry name" value="Pentatricopeptide repeat-containing protein At4g14850"/>
    <property type="match status" value="1"/>
</dbReference>
<keyword evidence="1" id="KW-0677">Repeat</keyword>
<dbReference type="InterPro" id="IPR046848">
    <property type="entry name" value="E_motif"/>
</dbReference>
<dbReference type="GO" id="GO:0003723">
    <property type="term" value="F:RNA binding"/>
    <property type="evidence" value="ECO:0007669"/>
    <property type="project" value="InterPro"/>
</dbReference>
<keyword evidence="5" id="KW-1185">Reference proteome</keyword>
<dbReference type="Pfam" id="PF13041">
    <property type="entry name" value="PPR_2"/>
    <property type="match status" value="2"/>
</dbReference>
<dbReference type="InterPro" id="IPR046960">
    <property type="entry name" value="PPR_At4g14850-like_plant"/>
</dbReference>
<evidence type="ECO:0000313" key="4">
    <source>
        <dbReference type="EMBL" id="KAJ4955990.1"/>
    </source>
</evidence>
<evidence type="ECO:0000313" key="5">
    <source>
        <dbReference type="Proteomes" id="UP001141806"/>
    </source>
</evidence>
<comment type="similarity">
    <text evidence="2">Belongs to the PPR family. PCMP-E subfamily.</text>
</comment>
<proteinExistence type="inferred from homology"/>
<dbReference type="SUPFAM" id="SSF48452">
    <property type="entry name" value="TPR-like"/>
    <property type="match status" value="1"/>
</dbReference>
<sequence>MKSHGRFIKLGLDTNPIVAGRLLNAYVTCQSQNGLSHAHQLFDQVPFKDIVLWTSIISAYTRAGNPHRALQLFSQMNLQFPPIQPNHFVYSIVARACGSAAGHYLLLGKCVHARVIKSGFVPNVVVETAFLDMYAKSGVIKLSRKVFNDMPQRNSISWNAMIAGYVRNGMEALGLQLFYQMKCMDCQKPDEFAVSTALAACAGINDFNFGIQLHAYLLTVGFESECADTLCNMYFRCGEISCSEKVLSGIEENAISRLIMVKGYVFNGRYYDAITRVVQDSKFMEIAAIDHSVVVSVLTACAKLSLLRVGKQVHGLIITLLGSHLNWVSDEEDVAIIGSALIDMYCKCSSVREARQVFDWLHPTRHISHCNAMITGYIHAGLLEDAKECFREMPERDLISWTTMISGYVQHRLPKHGLTLLAKMYTNEDGLMLEGNCFTFSTALEACTLLSALELGKQIHVKLIRSRINNDINNVVVGTALINMYSKSGRLNYAQRVFDRMLEKNVISWTSMITGYAIHGIGSQALEIFQQMLETGVKPNEVTFVSVLTACSHCGFVQEGMRYFQLMRGKYGIVPRADHYTCVIDLLGRAGRLTEARSLLEEIGDEDISEDSFSETIWGAFLGACRLHGDVEMGIRVAKKMLEKKQQVSSTYITLSNVYAAAGMWDEVYKVREKWRIEGTIPGFSFLVGTCQKFPIHLT</sequence>
<feature type="repeat" description="PPR" evidence="3">
    <location>
        <begin position="49"/>
        <end position="79"/>
    </location>
</feature>
<dbReference type="InterPro" id="IPR002885">
    <property type="entry name" value="PPR_rpt"/>
</dbReference>
<evidence type="ECO:0000256" key="2">
    <source>
        <dbReference type="ARBA" id="ARBA00061659"/>
    </source>
</evidence>
<dbReference type="Pfam" id="PF01535">
    <property type="entry name" value="PPR"/>
    <property type="match status" value="5"/>
</dbReference>
<evidence type="ECO:0008006" key="6">
    <source>
        <dbReference type="Google" id="ProtNLM"/>
    </source>
</evidence>
<comment type="caution">
    <text evidence="4">The sequence shown here is derived from an EMBL/GenBank/DDBJ whole genome shotgun (WGS) entry which is preliminary data.</text>
</comment>
<reference evidence="4" key="1">
    <citation type="journal article" date="2023" name="Plant J.">
        <title>The genome of the king protea, Protea cynaroides.</title>
        <authorList>
            <person name="Chang J."/>
            <person name="Duong T.A."/>
            <person name="Schoeman C."/>
            <person name="Ma X."/>
            <person name="Roodt D."/>
            <person name="Barker N."/>
            <person name="Li Z."/>
            <person name="Van de Peer Y."/>
            <person name="Mizrachi E."/>
        </authorList>
    </citation>
    <scope>NUCLEOTIDE SEQUENCE</scope>
    <source>
        <tissue evidence="4">Young leaves</tissue>
    </source>
</reference>
<dbReference type="PANTHER" id="PTHR47926">
    <property type="entry name" value="PENTATRICOPEPTIDE REPEAT-CONTAINING PROTEIN"/>
    <property type="match status" value="1"/>
</dbReference>
<evidence type="ECO:0000256" key="1">
    <source>
        <dbReference type="ARBA" id="ARBA00022737"/>
    </source>
</evidence>
<dbReference type="PANTHER" id="PTHR47926:SF342">
    <property type="entry name" value="TETRATRICOPEPTIDE-LIKE HELICAL DOMAIN-CONTAINING PROTEIN-RELATED"/>
    <property type="match status" value="1"/>
</dbReference>
<dbReference type="AlphaFoldDB" id="A0A9Q0H0S1"/>
<dbReference type="GO" id="GO:0009451">
    <property type="term" value="P:RNA modification"/>
    <property type="evidence" value="ECO:0007669"/>
    <property type="project" value="InterPro"/>
</dbReference>
<feature type="repeat" description="PPR" evidence="3">
    <location>
        <begin position="366"/>
        <end position="400"/>
    </location>
</feature>
<accession>A0A9Q0H0S1</accession>
<organism evidence="4 5">
    <name type="scientific">Protea cynaroides</name>
    <dbReference type="NCBI Taxonomy" id="273540"/>
    <lineage>
        <taxon>Eukaryota</taxon>
        <taxon>Viridiplantae</taxon>
        <taxon>Streptophyta</taxon>
        <taxon>Embryophyta</taxon>
        <taxon>Tracheophyta</taxon>
        <taxon>Spermatophyta</taxon>
        <taxon>Magnoliopsida</taxon>
        <taxon>Proteales</taxon>
        <taxon>Proteaceae</taxon>
        <taxon>Protea</taxon>
    </lineage>
</organism>
<dbReference type="Pfam" id="PF20431">
    <property type="entry name" value="E_motif"/>
    <property type="match status" value="1"/>
</dbReference>
<feature type="repeat" description="PPR" evidence="3">
    <location>
        <begin position="474"/>
        <end position="504"/>
    </location>
</feature>
<dbReference type="NCBIfam" id="TIGR00756">
    <property type="entry name" value="PPR"/>
    <property type="match status" value="5"/>
</dbReference>
<dbReference type="PROSITE" id="PS51375">
    <property type="entry name" value="PPR"/>
    <property type="match status" value="5"/>
</dbReference>
<feature type="repeat" description="PPR" evidence="3">
    <location>
        <begin position="154"/>
        <end position="188"/>
    </location>
</feature>
<evidence type="ECO:0000256" key="3">
    <source>
        <dbReference type="PROSITE-ProRule" id="PRU00708"/>
    </source>
</evidence>
<protein>
    <recommendedName>
        <fullName evidence="6">Pentatricopeptide repeat-containing protein</fullName>
    </recommendedName>
</protein>
<dbReference type="FunFam" id="1.25.40.10:FF:000090">
    <property type="entry name" value="Pentatricopeptide repeat-containing protein, chloroplastic"/>
    <property type="match status" value="1"/>
</dbReference>